<keyword evidence="7" id="KW-0175">Coiled coil</keyword>
<gene>
    <name evidence="10" type="ORF">CTEN210_03121</name>
</gene>
<sequence length="3405" mass="374577">MNSVMKENGSKKHCFPSGDNVAPYSPMSSLLLTKKKLLLVATISIVMLPFSYANATPAVNSNPVMNSASTKDESEDILKDNMPASLFGVGKAPRRNSEDTAAFIVKANEEDVEIMKSVERKELETQEDDLRGHSKIDSELTFHIENTMPFDSSGDAFCVQASSFEEDAEIKMRACDSANHKQMWFMDYYGQLRLRFNDEMCLIWQGRALKMSSKCKKKMSPSAKSSKSKMEDAKYRFFIDENGNEISADRKDSLQMTHLGVPRKQILQAMRLFHPNPTNAEMNESINKFQLKWIISDASQTPSQVPSTSMNPSPAPSSIPSETPSECVDEEGWTVGGVSEFQNMTCAHIDGDPEKWCDLLQGISSTQNLSKSISEACCLCHGSTFKTTYPSTTPSSKPSLSQLPTLHEYPSSEPSSQPSVCRDEPNWHFKTQKDDGTVVEVSCAMFGDNEELCEQFKDFEHEAKTPALACCICGGGDHQSVAPSTSPSSQPSSEPSFQPSVSSKPSDQPTNVPSDSPSNIPSTIPSSTPSVSLQPSDFPSFPFGTKFDGDSCNYDMECKERPLFGPNILAQERCDLLKRRVPTNEPTTAPSISHLPSLSSLPSISNAPSMTPSLSTRRLLEKERNDKSRRRAKSSKSTKVPSAMPSSLPSNAPSFVPTSTPSRLPSSSPSSLPSSEPSDSPSQTPSSEPSMEPSLNPSSEPSLLPSSSPSDSPSSEPSFQPSVSQIPSATPTSLPTSEPSFQPSVSLEPSLEPTPQRQSGSCEKKVCVAEDLMVEIEGNMVSASFAGSYGNGIGDGTYDQDYDGGVVVGPQTAITLFGNAWKAYKLPAPFQVTVESELKFDFRMFTEAEGHAICVDKDLNEDTFGGQKRRCFMIGGTQYDDWDHVEKIDLGDIGQNRYNICEPETNIVIKLRELFLASFEEINYIAFIQDNDDNSMHGESAFENIRLVNELGDDNDIFIGGWKDLGTSCYLEFQGLDVAISSVVFPNHRNYVRAKSMGDTLAIKECPGTIQQLCSDLTQTTLKEQLDNLNCNGWGGDTSVEDLDGTGNDVRSIAVISDGTMAVGYPDHLFAVPSAAPSSIPSDMPSTAPSQIPSNFPSNEPSEIPSDPPVARRRLSENGEDHFGHVIVFKADSEHKNNWNYITEDIYGPSEDVGFGSSVALTKDGTYLAIASTREVHSHGIEGSVQVYKYNGSKYVEFGDPIPKHADILENDDEYLVALKTEVTNFGIRLGFSPDGTSLAIVAESKNAGEEDYAFIFTQCGTFSDETVCDGIANASDQYIPAEDAYFRGTFDDGIAMDEYNRVLVKSSGDTRAKLFEFEYTCTDENASPTLVDASVPWDSNGVTCKCNDGYISSDSTQLTQTLEGSQYCIPIILSPLVTTTSDSITVSVGSGNAGFVADNIIEVTREDFDRPEPVTYRYSFDESVPAFTLSGLRPGYRYTVKVQGISGVDDTVDIVAVTSCSCDDSLVGKTGRPQNFTIYQDHGFVMFNFTDNSYCEEAFSFHRTDRVEEFLSDFAEDAVNFAADYYFSGEDACGTKISPSQQAGDDLSISELEVGNIYSYCVRAVAEHYMDPPFAVSNEERLLTSSLSTCDAHKILFEAKINGLVTTEPNAGSLPIEDVLIEWELLGADNTTVLSCDGCSGQERTSEGGSFHIKIKADDEFLYNKNDNEIALRYKLSKSIFTRDDNGELKEIKHVFLCNEGQEECNSEGGDVTYISHLDFVKSLHIYDDTSVPFSGRIIHDGTRSIDAPDGCPIVEAEVCLMHNSTTGVEEELVCVESDRNGEYVAPVVIGSLVQGVKISYYQHDFDKDSNNDFNYDEGIRIEADKLYIGHDFVDVTKARLFIEVAGGDCDHKLGKSTATVNIMGCDWKHDLEQESYKQEFGNMPAAILEVQITEIIDTMTDTRLNAIYAAFQDPPIIRSIDLRDTSVRDGMIKDSNEDQFVGDSGTGTKDAKNTTDVDSKGAQEDEATVRFQYDGILNMDVKYTPVGGSVLPDLKECYGSELDDDADSFHVMDYLTFFYVRVDLEYVLIERSDPSMSLTCDIIENNITVSMASHLGIDSDASFEAFFKGLDPATQEALKFCSDDPTYGSGACVFDVRMNSEGVDAGVTVDETSGQENRADKNATIVTSLATGRPNPIAPYTKNIFFSVQGLPYDVKYKSVFFIEGLYSKGPGNSFALPTHQPILIIRDPPGGSSYAKFENVVTKIRAVSDTMKVTGSGEAKAALGLGADFKSDQCSGGGLGAIVVFCTDVADVNSVVTITPGAQLQTDFSNEESEASSTYSVTWSYQTSSEPTRAGPESDIFVVPNLNVAYEEVSIVEWDEDNCEPVLVERFDYYSEENVTEVPTSIIVDFKSSNNKPAFSFYSRYHLKLVKIPEISNSIQSMEDQIEEAKNKEKICCQDGYGSCKGKAPEDELRECGTKPTGLDASMDADVKAIEDEKDILQGAYDDWLKVFDEEKRTKQEAIDAGKSISDWFDDDEIDQVVTDDDFNNDLNGMDFKTALVPETLIKDANLTENGETLLKLALNKTSITGEGKDTLREVKRVQFVGDAGTLEMSLNKAAMQSYQEQNCDIPWGIVGAVGGFVAAGGVKLGLTAPAILIPLVTAALVTNAAGGCNYELDLGIETTANTKLNAFGTAFTLVPEFNFGIHIEHTSAITDSKESETSISFAFGDPDDGDEFVVDIYHDPLYKSFVFDTISGISKCHQEDNTIAGEDPRLTLVSTPSSFIFPDDVIEFEVQLLNVGEHIYSYFLIAQDMGDGGSALETRLDNAVKLGYYGSMIKLDKEKGVNRKVRVYRGPDGYDFNPVQLVLKSKCEQDMDYLVKSVTVPLYNYIDPVTFEQRLRWLEPCPTVEWAGEIKRDQTFLLNTQSDNEDKISVIVFNPMGGKKKKFKDMLEPNGRLQNVYLRYRQEGTQTWNLAKNGTLGDVDFSQDPIIEDSFGYATASWNVGELVDATYEIIVETECANVGGPDEFSFNRADIVSGVIDRSRPEQYGNALPLREDVIVGEEITVVFTENLDCSLPLSFDVQMTIEGIDQPFTKLSNLLVHCEGRAIGFQVDLAFVDPALLLGKTFNVEIGAVGDGSFGRIKDVNGNEMDPLRGNIEFTRRFGDLDLSAASTAFNFKADTVICTDLTLPSITSDTKKNLMALMDIEDADSVSVESSCLDVNTATTTVHVKPPSMKSKSSKNQRGLGSKAEGSFDIFRRLKQSLHDLSPSDTRRRLLPSHGLDVHSVKIIPHDSDMGIFRTPDNKREEEEVLYIVAALNRGAGTVEDDTMLARKLEQLEVRYASEKASELSKLEVLENKLRMEKEEEMQELKMEKKEEMEQLLRKLDAANANKEAEMRELKEEKEKEMEQLLLLEERLRRLDVSNPNNMNFMFAVQGFVLLVGCTIAATAMYFHMKRSNN</sequence>
<dbReference type="Proteomes" id="UP001054902">
    <property type="component" value="Unassembled WGS sequence"/>
</dbReference>
<feature type="compositionally biased region" description="Low complexity" evidence="8">
    <location>
        <begin position="388"/>
        <end position="419"/>
    </location>
</feature>
<accession>A0AAD3CIB3</accession>
<comment type="function">
    <text evidence="5">In the vertebrate host, binds to highly sulfated heparan sulfate proteoglycans (HSPGs) on the surface of host hepatocytes and is required for sporozoite invasion of the host hepatocytes.</text>
</comment>
<feature type="compositionally biased region" description="Polar residues" evidence="8">
    <location>
        <begin position="1087"/>
        <end position="1101"/>
    </location>
</feature>
<evidence type="ECO:0000313" key="11">
    <source>
        <dbReference type="Proteomes" id="UP001054902"/>
    </source>
</evidence>
<keyword evidence="9" id="KW-1133">Transmembrane helix</keyword>
<keyword evidence="4" id="KW-0677">Repeat</keyword>
<feature type="compositionally biased region" description="Polar residues" evidence="8">
    <location>
        <begin position="300"/>
        <end position="324"/>
    </location>
</feature>
<evidence type="ECO:0000256" key="7">
    <source>
        <dbReference type="SAM" id="Coils"/>
    </source>
</evidence>
<comment type="caution">
    <text evidence="10">The sequence shown here is derived from an EMBL/GenBank/DDBJ whole genome shotgun (WGS) entry which is preliminary data.</text>
</comment>
<keyword evidence="11" id="KW-1185">Reference proteome</keyword>
<feature type="region of interest" description="Disordered" evidence="8">
    <location>
        <begin position="388"/>
        <end position="428"/>
    </location>
</feature>
<evidence type="ECO:0000256" key="8">
    <source>
        <dbReference type="SAM" id="MobiDB-lite"/>
    </source>
</evidence>
<dbReference type="EMBL" id="BLLK01000022">
    <property type="protein sequence ID" value="GFH46647.1"/>
    <property type="molecule type" value="Genomic_DNA"/>
</dbReference>
<feature type="compositionally biased region" description="Low complexity" evidence="8">
    <location>
        <begin position="481"/>
        <end position="503"/>
    </location>
</feature>
<feature type="compositionally biased region" description="Low complexity" evidence="8">
    <location>
        <begin position="1076"/>
        <end position="1086"/>
    </location>
</feature>
<organism evidence="10 11">
    <name type="scientific">Chaetoceros tenuissimus</name>
    <dbReference type="NCBI Taxonomy" id="426638"/>
    <lineage>
        <taxon>Eukaryota</taxon>
        <taxon>Sar</taxon>
        <taxon>Stramenopiles</taxon>
        <taxon>Ochrophyta</taxon>
        <taxon>Bacillariophyta</taxon>
        <taxon>Coscinodiscophyceae</taxon>
        <taxon>Chaetocerotophycidae</taxon>
        <taxon>Chaetocerotales</taxon>
        <taxon>Chaetocerotaceae</taxon>
        <taxon>Chaetoceros</taxon>
    </lineage>
</organism>
<feature type="region of interest" description="Disordered" evidence="8">
    <location>
        <begin position="3174"/>
        <end position="3194"/>
    </location>
</feature>
<feature type="compositionally biased region" description="Basic and acidic residues" evidence="8">
    <location>
        <begin position="1951"/>
        <end position="1964"/>
    </location>
</feature>
<feature type="compositionally biased region" description="Polar residues" evidence="8">
    <location>
        <begin position="644"/>
        <end position="653"/>
    </location>
</feature>
<dbReference type="PANTHER" id="PTHR44826">
    <property type="entry name" value="SPORE COAT PROTEIN SP85"/>
    <property type="match status" value="1"/>
</dbReference>
<feature type="region of interest" description="Disordered" evidence="8">
    <location>
        <begin position="300"/>
        <end position="329"/>
    </location>
</feature>
<dbReference type="PANTHER" id="PTHR44826:SF3">
    <property type="entry name" value="SPORE COAT PROTEIN SP85"/>
    <property type="match status" value="1"/>
</dbReference>
<dbReference type="CDD" id="cd22249">
    <property type="entry name" value="UDM1_RNF168_RNF169-like"/>
    <property type="match status" value="1"/>
</dbReference>
<dbReference type="Gene3D" id="2.80.10.50">
    <property type="match status" value="1"/>
</dbReference>
<evidence type="ECO:0000256" key="2">
    <source>
        <dbReference type="ARBA" id="ARBA00021911"/>
    </source>
</evidence>
<feature type="region of interest" description="Disordered" evidence="8">
    <location>
        <begin position="585"/>
        <end position="762"/>
    </location>
</feature>
<evidence type="ECO:0000256" key="5">
    <source>
        <dbReference type="ARBA" id="ARBA00033726"/>
    </source>
</evidence>
<reference evidence="10 11" key="1">
    <citation type="journal article" date="2021" name="Sci. Rep.">
        <title>The genome of the diatom Chaetoceros tenuissimus carries an ancient integrated fragment of an extant virus.</title>
        <authorList>
            <person name="Hongo Y."/>
            <person name="Kimura K."/>
            <person name="Takaki Y."/>
            <person name="Yoshida Y."/>
            <person name="Baba S."/>
            <person name="Kobayashi G."/>
            <person name="Nagasaki K."/>
            <person name="Hano T."/>
            <person name="Tomaru Y."/>
        </authorList>
    </citation>
    <scope>NUCLEOTIDE SEQUENCE [LARGE SCALE GENOMIC DNA]</scope>
    <source>
        <strain evidence="10 11">NIES-3715</strain>
    </source>
</reference>
<feature type="region of interest" description="Disordered" evidence="8">
    <location>
        <begin position="1937"/>
        <end position="1964"/>
    </location>
</feature>
<evidence type="ECO:0000313" key="10">
    <source>
        <dbReference type="EMBL" id="GFH46647.1"/>
    </source>
</evidence>
<protein>
    <recommendedName>
        <fullName evidence="2">Circumsporozoite protein</fullName>
    </recommendedName>
</protein>
<feature type="compositionally biased region" description="Polar residues" evidence="8">
    <location>
        <begin position="725"/>
        <end position="761"/>
    </location>
</feature>
<comment type="function">
    <text evidence="6">Essential sporozoite protein. In the mosquito vector, required for sporozoite development in the oocyst, migration through the vector hemolymph and entry into the vector salivary glands. In the vertebrate host, required for sporozoite migration through the host dermis and infection of host hepatocytes. Binds to highly sulfated heparan sulfate proteoglycans (HSPGs) on the surface of host hepatocytes.</text>
</comment>
<dbReference type="PROSITE" id="PS50231">
    <property type="entry name" value="RICIN_B_LECTIN"/>
    <property type="match status" value="1"/>
</dbReference>
<feature type="region of interest" description="Disordered" evidence="8">
    <location>
        <begin position="481"/>
        <end position="537"/>
    </location>
</feature>
<feature type="compositionally biased region" description="Polar residues" evidence="8">
    <location>
        <begin position="606"/>
        <end position="616"/>
    </location>
</feature>
<feature type="transmembrane region" description="Helical" evidence="9">
    <location>
        <begin position="3376"/>
        <end position="3398"/>
    </location>
</feature>
<feature type="compositionally biased region" description="Low complexity" evidence="8">
    <location>
        <begin position="513"/>
        <end position="532"/>
    </location>
</feature>
<keyword evidence="9" id="KW-0812">Transmembrane</keyword>
<feature type="coiled-coil region" evidence="7">
    <location>
        <begin position="2375"/>
        <end position="2402"/>
    </location>
</feature>
<evidence type="ECO:0000256" key="6">
    <source>
        <dbReference type="ARBA" id="ARBA00045806"/>
    </source>
</evidence>
<feature type="region of interest" description="Disordered" evidence="8">
    <location>
        <begin position="1076"/>
        <end position="1114"/>
    </location>
</feature>
<feature type="coiled-coil region" evidence="7">
    <location>
        <begin position="3291"/>
        <end position="3366"/>
    </location>
</feature>
<dbReference type="InterPro" id="IPR003961">
    <property type="entry name" value="FN3_dom"/>
</dbReference>
<comment type="similarity">
    <text evidence="1">Belongs to the plasmodium circumsporozoite protein family.</text>
</comment>
<evidence type="ECO:0000256" key="3">
    <source>
        <dbReference type="ARBA" id="ARBA00022522"/>
    </source>
</evidence>
<feature type="compositionally biased region" description="Low complexity" evidence="8">
    <location>
        <begin position="590"/>
        <end position="605"/>
    </location>
</feature>
<dbReference type="InterPro" id="IPR051860">
    <property type="entry name" value="Plasmodium_CSP_Invasion"/>
</dbReference>
<dbReference type="CDD" id="cd00063">
    <property type="entry name" value="FN3"/>
    <property type="match status" value="1"/>
</dbReference>
<feature type="compositionally biased region" description="Basic residues" evidence="8">
    <location>
        <begin position="627"/>
        <end position="636"/>
    </location>
</feature>
<name>A0AAD3CIB3_9STRA</name>
<evidence type="ECO:0000256" key="4">
    <source>
        <dbReference type="ARBA" id="ARBA00022737"/>
    </source>
</evidence>
<keyword evidence="3" id="KW-0748">Sporozoite</keyword>
<evidence type="ECO:0000256" key="9">
    <source>
        <dbReference type="SAM" id="Phobius"/>
    </source>
</evidence>
<evidence type="ECO:0000256" key="1">
    <source>
        <dbReference type="ARBA" id="ARBA00006241"/>
    </source>
</evidence>
<keyword evidence="9" id="KW-0472">Membrane</keyword>
<feature type="compositionally biased region" description="Low complexity" evidence="8">
    <location>
        <begin position="657"/>
        <end position="724"/>
    </location>
</feature>
<proteinExistence type="inferred from homology"/>